<dbReference type="EMBL" id="LC553735">
    <property type="protein sequence ID" value="BCG45157.1"/>
    <property type="molecule type" value="Genomic_DNA"/>
</dbReference>
<dbReference type="Pfam" id="PF02511">
    <property type="entry name" value="Thy1"/>
    <property type="match status" value="1"/>
</dbReference>
<keyword evidence="2" id="KW-1185">Reference proteome</keyword>
<evidence type="ECO:0000313" key="1">
    <source>
        <dbReference type="EMBL" id="BCG45157.1"/>
    </source>
</evidence>
<dbReference type="Proteomes" id="UP000504721">
    <property type="component" value="Segment"/>
</dbReference>
<proteinExistence type="predicted"/>
<dbReference type="GO" id="GO:0006231">
    <property type="term" value="P:dTMP biosynthetic process"/>
    <property type="evidence" value="ECO:0007669"/>
    <property type="project" value="InterPro"/>
</dbReference>
<evidence type="ECO:0000313" key="2">
    <source>
        <dbReference type="Proteomes" id="UP000504721"/>
    </source>
</evidence>
<dbReference type="GO" id="GO:0050797">
    <property type="term" value="F:thymidylate synthase (FAD) activity"/>
    <property type="evidence" value="ECO:0007669"/>
    <property type="project" value="InterPro"/>
</dbReference>
<organism evidence="1 2">
    <name type="scientific">Escherichia phage O18-011</name>
    <dbReference type="NCBI Taxonomy" id="2742113"/>
    <lineage>
        <taxon>Viruses</taxon>
        <taxon>Duplodnaviria</taxon>
        <taxon>Heunggongvirae</taxon>
        <taxon>Uroviricota</taxon>
        <taxon>Caudoviricetes</taxon>
        <taxon>Mktvariviridae</taxon>
        <taxon>Gordonclarkvirinae</taxon>
        <taxon>Kuravirus</taxon>
        <taxon>Kuravirus O18011</taxon>
    </lineage>
</organism>
<name>A0A6J4EFQ4_9CAUD</name>
<dbReference type="RefSeq" id="YP_010673529.1">
    <property type="nucleotide sequence ID" value="NC_070985.1"/>
</dbReference>
<dbReference type="NCBIfam" id="TIGR02170">
    <property type="entry name" value="thyX"/>
    <property type="match status" value="1"/>
</dbReference>
<dbReference type="PANTHER" id="PTHR34934:SF1">
    <property type="entry name" value="FLAVIN-DEPENDENT THYMIDYLATE SYNTHASE"/>
    <property type="match status" value="1"/>
</dbReference>
<accession>A0A6J4EFQ4</accession>
<dbReference type="GO" id="GO:0004799">
    <property type="term" value="F:thymidylate synthase activity"/>
    <property type="evidence" value="ECO:0007669"/>
    <property type="project" value="TreeGrafter"/>
</dbReference>
<sequence length="215" mass="24573">MTIKASLIDNFGSDLTVVNAARVTMGVEREELKESDTRLINFLARERHVSPFRHPQASFRCEAPIAIARQLQKHQVGFSWNEMSRRYKDGAVDIFIPKEIFSRPDDLHSGSGTLLEGEEEAKALALFNSAYEASLASYDELIKFVAPEQARFVLPQGMVTTWYWTGSLYGWFELCRQRLSSHAQYEVRVFAKSLDEEMAKLYPISWAALKKTLED</sequence>
<dbReference type="PROSITE" id="PS51331">
    <property type="entry name" value="THYX"/>
    <property type="match status" value="1"/>
</dbReference>
<dbReference type="GeneID" id="77949826"/>
<dbReference type="PANTHER" id="PTHR34934">
    <property type="entry name" value="FLAVIN-DEPENDENT THYMIDYLATE SYNTHASE"/>
    <property type="match status" value="1"/>
</dbReference>
<dbReference type="Gene3D" id="3.30.1360.170">
    <property type="match status" value="1"/>
</dbReference>
<dbReference type="GO" id="GO:0070402">
    <property type="term" value="F:NADPH binding"/>
    <property type="evidence" value="ECO:0007669"/>
    <property type="project" value="TreeGrafter"/>
</dbReference>
<dbReference type="CDD" id="cd20175">
    <property type="entry name" value="ThyX"/>
    <property type="match status" value="1"/>
</dbReference>
<protein>
    <submittedName>
        <fullName evidence="1">Thymidylate synthase thyX/thy1</fullName>
    </submittedName>
</protein>
<reference evidence="1 2" key="1">
    <citation type="submission" date="2020-06" db="EMBL/GenBank/DDBJ databases">
        <title>Genomic and proteomic analysis of O18-011, a novel Escherichia coli phage.</title>
        <authorList>
            <person name="Shahin K."/>
            <person name="Bao H."/>
            <person name="Soleimani-Delfan A."/>
            <person name="Wang R."/>
        </authorList>
    </citation>
    <scope>NUCLEOTIDE SEQUENCE [LARGE SCALE GENOMIC DNA]</scope>
</reference>
<dbReference type="SUPFAM" id="SSF69796">
    <property type="entry name" value="Thymidylate synthase-complementing protein Thy1"/>
    <property type="match status" value="1"/>
</dbReference>
<dbReference type="KEGG" id="vg:77949826"/>
<dbReference type="InterPro" id="IPR003669">
    <property type="entry name" value="Thymidylate_synthase_ThyX"/>
</dbReference>
<dbReference type="GO" id="GO:0050660">
    <property type="term" value="F:flavin adenine dinucleotide binding"/>
    <property type="evidence" value="ECO:0007669"/>
    <property type="project" value="InterPro"/>
</dbReference>
<dbReference type="InterPro" id="IPR036098">
    <property type="entry name" value="Thymidylate_synthase_ThyX_sf"/>
</dbReference>